<protein>
    <submittedName>
        <fullName evidence="1">Bacteriocin-protection protein</fullName>
    </submittedName>
</protein>
<name>A0ABW9XKZ8_9BACL</name>
<accession>A0ABW9XKZ8</accession>
<organism evidence="1 2">
    <name type="scientific">Paenibacillus glycinis</name>
    <dbReference type="NCBI Taxonomy" id="2697035"/>
    <lineage>
        <taxon>Bacteria</taxon>
        <taxon>Bacillati</taxon>
        <taxon>Bacillota</taxon>
        <taxon>Bacilli</taxon>
        <taxon>Bacillales</taxon>
        <taxon>Paenibacillaceae</taxon>
        <taxon>Paenibacillus</taxon>
    </lineage>
</organism>
<proteinExistence type="predicted"/>
<sequence length="194" mass="22162">MAGKTEMLPMLLFQTERQLEEWLEAHHASMPGTRMQIAKKGSGIESITYQEALDIALCYGWIDSRKEKYDDASWIQVFTPRGAKSIWSKVNKEKAERLIEHGRMKASGLAAIEKAKRNGEWDKAYESQSIAGIPADFAEALDRSKAAKAFYDTLDRANKYAMTFRIHNAKKPETRVKRIAQFVDMLEKGEKIYP</sequence>
<dbReference type="Proteomes" id="UP000665561">
    <property type="component" value="Unassembled WGS sequence"/>
</dbReference>
<keyword evidence="2" id="KW-1185">Reference proteome</keyword>
<comment type="caution">
    <text evidence="1">The sequence shown here is derived from an EMBL/GenBank/DDBJ whole genome shotgun (WGS) entry which is preliminary data.</text>
</comment>
<dbReference type="RefSeq" id="WP_161741703.1">
    <property type="nucleotide sequence ID" value="NZ_JAAAMV010000002.1"/>
</dbReference>
<dbReference type="Pfam" id="PF13376">
    <property type="entry name" value="OmdA"/>
    <property type="match status" value="1"/>
</dbReference>
<dbReference type="EMBL" id="JAAAMV010000002">
    <property type="protein sequence ID" value="NBD23281.1"/>
    <property type="molecule type" value="Genomic_DNA"/>
</dbReference>
<reference evidence="1 2" key="1">
    <citation type="submission" date="2020-01" db="EMBL/GenBank/DDBJ databases">
        <title>Paenibacillus soybeanensis sp. nov. isolated from the nodules of soybean (Glycine max(L.) Merr).</title>
        <authorList>
            <person name="Wang H."/>
        </authorList>
    </citation>
    <scope>NUCLEOTIDE SEQUENCE [LARGE SCALE GENOMIC DNA]</scope>
    <source>
        <strain evidence="1 2">T1</strain>
    </source>
</reference>
<evidence type="ECO:0000313" key="2">
    <source>
        <dbReference type="Proteomes" id="UP000665561"/>
    </source>
</evidence>
<gene>
    <name evidence="1" type="ORF">GT019_05310</name>
</gene>
<evidence type="ECO:0000313" key="1">
    <source>
        <dbReference type="EMBL" id="NBD23281.1"/>
    </source>
</evidence>